<evidence type="ECO:0000256" key="5">
    <source>
        <dbReference type="ARBA" id="ARBA00023242"/>
    </source>
</evidence>
<comment type="caution">
    <text evidence="8">The sequence shown here is derived from an EMBL/GenBank/DDBJ whole genome shotgun (WGS) entry which is preliminary data.</text>
</comment>
<proteinExistence type="predicted"/>
<dbReference type="InterPro" id="IPR033896">
    <property type="entry name" value="MEF2-like_N"/>
</dbReference>
<dbReference type="Pfam" id="PF00319">
    <property type="entry name" value="SRF-TF"/>
    <property type="match status" value="1"/>
</dbReference>
<dbReference type="PANTHER" id="PTHR48019">
    <property type="entry name" value="SERUM RESPONSE FACTOR HOMOLOG"/>
    <property type="match status" value="1"/>
</dbReference>
<gene>
    <name evidence="8" type="ORF">Tco_0750572</name>
</gene>
<dbReference type="InterPro" id="IPR050142">
    <property type="entry name" value="MADS-box/MEF2_TF"/>
</dbReference>
<dbReference type="EMBL" id="BQNB010010944">
    <property type="protein sequence ID" value="GJS84031.1"/>
    <property type="molecule type" value="Genomic_DNA"/>
</dbReference>
<feature type="domain" description="MADS-box" evidence="7">
    <location>
        <begin position="87"/>
        <end position="147"/>
    </location>
</feature>
<sequence>MPSPLTRSLPSPSTPSWMHTAMPNGLDDRQSTSGYSIFLRQNIITWTFYLEAPRMHLDAIASLRHSVMLASNAMDAFETLALIKYSLGIQNFAIKKIENTTNRQVTFSKRRNGLIKKAYELSVLCDVDVALIMFSPSGRASVFSGNRSHLNADSQLEDIQQEIIRCKSHMLEMEKRLRVFEGDPSEITTLCEVEYREQILEQTLKHVRVRKHVLEKFNSTDAQSSSQAPLPSEAINLNNMVTTNQSNIFDWLPPRDPQVPVMNFMNFNGLLPHRQNEQVKMEAESNVNVHRTEFGQMIDMNLSPWPQFYPAGNGSMLMAHPGERAFSDGYLPHQDLRYLGEVSFLGCRSRHVNSVGACICCDEFEGVRLKLRLPVSWRVMSQLYKSSYFFKSKGAGHKWKSLEAKRVNMKFDEKGTVVGKLPFRLTTIAISACKINESTSGKKIDFAHYWNKSVDRIFRPAIQDVGSLQL</sequence>
<name>A0ABQ4Z495_9ASTR</name>
<dbReference type="InterPro" id="IPR002100">
    <property type="entry name" value="TF_MADSbox"/>
</dbReference>
<protein>
    <submittedName>
        <fullName evidence="8">Agamous-like MADS-box protein AGL104 isoform X1</fullName>
    </submittedName>
</protein>
<reference evidence="8" key="2">
    <citation type="submission" date="2022-01" db="EMBL/GenBank/DDBJ databases">
        <authorList>
            <person name="Yamashiro T."/>
            <person name="Shiraishi A."/>
            <person name="Satake H."/>
            <person name="Nakayama K."/>
        </authorList>
    </citation>
    <scope>NUCLEOTIDE SEQUENCE</scope>
</reference>
<dbReference type="PROSITE" id="PS50066">
    <property type="entry name" value="MADS_BOX_2"/>
    <property type="match status" value="1"/>
</dbReference>
<evidence type="ECO:0000313" key="8">
    <source>
        <dbReference type="EMBL" id="GJS84031.1"/>
    </source>
</evidence>
<reference evidence="8" key="1">
    <citation type="journal article" date="2022" name="Int. J. Mol. Sci.">
        <title>Draft Genome of Tanacetum Coccineum: Genomic Comparison of Closely Related Tanacetum-Family Plants.</title>
        <authorList>
            <person name="Yamashiro T."/>
            <person name="Shiraishi A."/>
            <person name="Nakayama K."/>
            <person name="Satake H."/>
        </authorList>
    </citation>
    <scope>NUCLEOTIDE SEQUENCE</scope>
</reference>
<evidence type="ECO:0000256" key="2">
    <source>
        <dbReference type="ARBA" id="ARBA00023015"/>
    </source>
</evidence>
<dbReference type="CDD" id="cd00265">
    <property type="entry name" value="MADS_MEF2_like"/>
    <property type="match status" value="1"/>
</dbReference>
<keyword evidence="2" id="KW-0805">Transcription regulation</keyword>
<dbReference type="SMART" id="SM00432">
    <property type="entry name" value="MADS"/>
    <property type="match status" value="1"/>
</dbReference>
<keyword evidence="5" id="KW-0539">Nucleus</keyword>
<feature type="compositionally biased region" description="Low complexity" evidence="6">
    <location>
        <begin position="1"/>
        <end position="16"/>
    </location>
</feature>
<dbReference type="PRINTS" id="PR00404">
    <property type="entry name" value="MADSDOMAIN"/>
</dbReference>
<accession>A0ABQ4Z495</accession>
<dbReference type="InterPro" id="IPR036879">
    <property type="entry name" value="TF_MADSbox_sf"/>
</dbReference>
<evidence type="ECO:0000256" key="3">
    <source>
        <dbReference type="ARBA" id="ARBA00023125"/>
    </source>
</evidence>
<evidence type="ECO:0000256" key="4">
    <source>
        <dbReference type="ARBA" id="ARBA00023163"/>
    </source>
</evidence>
<dbReference type="SUPFAM" id="SSF55455">
    <property type="entry name" value="SRF-like"/>
    <property type="match status" value="1"/>
</dbReference>
<evidence type="ECO:0000259" key="7">
    <source>
        <dbReference type="PROSITE" id="PS50066"/>
    </source>
</evidence>
<organism evidence="8 9">
    <name type="scientific">Tanacetum coccineum</name>
    <dbReference type="NCBI Taxonomy" id="301880"/>
    <lineage>
        <taxon>Eukaryota</taxon>
        <taxon>Viridiplantae</taxon>
        <taxon>Streptophyta</taxon>
        <taxon>Embryophyta</taxon>
        <taxon>Tracheophyta</taxon>
        <taxon>Spermatophyta</taxon>
        <taxon>Magnoliopsida</taxon>
        <taxon>eudicotyledons</taxon>
        <taxon>Gunneridae</taxon>
        <taxon>Pentapetalae</taxon>
        <taxon>asterids</taxon>
        <taxon>campanulids</taxon>
        <taxon>Asterales</taxon>
        <taxon>Asteraceae</taxon>
        <taxon>Asteroideae</taxon>
        <taxon>Anthemideae</taxon>
        <taxon>Anthemidinae</taxon>
        <taxon>Tanacetum</taxon>
    </lineage>
</organism>
<keyword evidence="3" id="KW-0238">DNA-binding</keyword>
<evidence type="ECO:0000256" key="6">
    <source>
        <dbReference type="SAM" id="MobiDB-lite"/>
    </source>
</evidence>
<evidence type="ECO:0000313" key="9">
    <source>
        <dbReference type="Proteomes" id="UP001151760"/>
    </source>
</evidence>
<feature type="region of interest" description="Disordered" evidence="6">
    <location>
        <begin position="1"/>
        <end position="23"/>
    </location>
</feature>
<keyword evidence="4" id="KW-0804">Transcription</keyword>
<dbReference type="Proteomes" id="UP001151760">
    <property type="component" value="Unassembled WGS sequence"/>
</dbReference>
<keyword evidence="9" id="KW-1185">Reference proteome</keyword>
<evidence type="ECO:0000256" key="1">
    <source>
        <dbReference type="ARBA" id="ARBA00004123"/>
    </source>
</evidence>
<comment type="subcellular location">
    <subcellularLocation>
        <location evidence="1">Nucleus</location>
    </subcellularLocation>
</comment>
<dbReference type="Gene3D" id="3.40.1810.10">
    <property type="entry name" value="Transcription factor, MADS-box"/>
    <property type="match status" value="1"/>
</dbReference>